<keyword evidence="1" id="KW-1133">Transmembrane helix</keyword>
<feature type="transmembrane region" description="Helical" evidence="1">
    <location>
        <begin position="118"/>
        <end position="138"/>
    </location>
</feature>
<feature type="transmembrane region" description="Helical" evidence="1">
    <location>
        <begin position="12"/>
        <end position="30"/>
    </location>
</feature>
<reference evidence="2 3" key="1">
    <citation type="journal article" date="2016" name="Nat. Commun.">
        <title>Thousands of microbial genomes shed light on interconnected biogeochemical processes in an aquifer system.</title>
        <authorList>
            <person name="Anantharaman K."/>
            <person name="Brown C.T."/>
            <person name="Hug L.A."/>
            <person name="Sharon I."/>
            <person name="Castelle C.J."/>
            <person name="Probst A.J."/>
            <person name="Thomas B.C."/>
            <person name="Singh A."/>
            <person name="Wilkins M.J."/>
            <person name="Karaoz U."/>
            <person name="Brodie E.L."/>
            <person name="Williams K.H."/>
            <person name="Hubbard S.S."/>
            <person name="Banfield J.F."/>
        </authorList>
    </citation>
    <scope>NUCLEOTIDE SEQUENCE [LARGE SCALE GENOMIC DNA]</scope>
</reference>
<evidence type="ECO:0000313" key="3">
    <source>
        <dbReference type="Proteomes" id="UP000178446"/>
    </source>
</evidence>
<sequence length="148" mass="17370">MPTKKQGARKLFFFKYLLLGTTFSLLTIYIKQDVCFIFTCTPMRGWPIAYVERESFDTGLYCIQNDKLKVVLDKFIQDSVYHSSSCVWFGNKKAEGYVFNPFVEIVGPLTKIEKFNPFLFFINSIAWTTAFYFVVWGISITRTRFVRK</sequence>
<dbReference type="Proteomes" id="UP000178446">
    <property type="component" value="Unassembled WGS sequence"/>
</dbReference>
<evidence type="ECO:0000313" key="2">
    <source>
        <dbReference type="EMBL" id="OGM18950.1"/>
    </source>
</evidence>
<keyword evidence="1" id="KW-0472">Membrane</keyword>
<dbReference type="EMBL" id="MGGB01000027">
    <property type="protein sequence ID" value="OGM18950.1"/>
    <property type="molecule type" value="Genomic_DNA"/>
</dbReference>
<protein>
    <submittedName>
        <fullName evidence="2">Uncharacterized protein</fullName>
    </submittedName>
</protein>
<proteinExistence type="predicted"/>
<evidence type="ECO:0000256" key="1">
    <source>
        <dbReference type="SAM" id="Phobius"/>
    </source>
</evidence>
<keyword evidence="1" id="KW-0812">Transmembrane</keyword>
<accession>A0A1F7XVE5</accession>
<gene>
    <name evidence="2" type="ORF">A2685_01485</name>
</gene>
<organism evidence="2 3">
    <name type="scientific">Candidatus Woesebacteria bacterium RIFCSPHIGHO2_01_FULL_37_10</name>
    <dbReference type="NCBI Taxonomy" id="1802489"/>
    <lineage>
        <taxon>Bacteria</taxon>
        <taxon>Candidatus Woeseibacteriota</taxon>
    </lineage>
</organism>
<name>A0A1F7XVE5_9BACT</name>
<dbReference type="AlphaFoldDB" id="A0A1F7XVE5"/>
<comment type="caution">
    <text evidence="2">The sequence shown here is derived from an EMBL/GenBank/DDBJ whole genome shotgun (WGS) entry which is preliminary data.</text>
</comment>